<dbReference type="PaxDb" id="35128-Thaps6780"/>
<dbReference type="RefSeq" id="XP_002296088.1">
    <property type="nucleotide sequence ID" value="XM_002296052.1"/>
</dbReference>
<dbReference type="EMBL" id="CP001160">
    <property type="protein sequence ID" value="ACI64805.1"/>
    <property type="molecule type" value="Genomic_DNA"/>
</dbReference>
<dbReference type="PANTHER" id="PTHR37066">
    <property type="entry name" value="HELICASE-ASSOCIATED"/>
    <property type="match status" value="1"/>
</dbReference>
<proteinExistence type="predicted"/>
<reference evidence="2 3" key="1">
    <citation type="journal article" date="2004" name="Science">
        <title>The genome of the diatom Thalassiosira pseudonana: ecology, evolution, and metabolism.</title>
        <authorList>
            <person name="Armbrust E.V."/>
            <person name="Berges J.A."/>
            <person name="Bowler C."/>
            <person name="Green B.R."/>
            <person name="Martinez D."/>
            <person name="Putnam N.H."/>
            <person name="Zhou S."/>
            <person name="Allen A.E."/>
            <person name="Apt K.E."/>
            <person name="Bechner M."/>
            <person name="Brzezinski M.A."/>
            <person name="Chaal B.K."/>
            <person name="Chiovitti A."/>
            <person name="Davis A.K."/>
            <person name="Demarest M.S."/>
            <person name="Detter J.C."/>
            <person name="Glavina T."/>
            <person name="Goodstein D."/>
            <person name="Hadi M.Z."/>
            <person name="Hellsten U."/>
            <person name="Hildebrand M."/>
            <person name="Jenkins B.D."/>
            <person name="Jurka J."/>
            <person name="Kapitonov V.V."/>
            <person name="Kroger N."/>
            <person name="Lau W.W."/>
            <person name="Lane T.W."/>
            <person name="Larimer F.W."/>
            <person name="Lippmeier J.C."/>
            <person name="Lucas S."/>
            <person name="Medina M."/>
            <person name="Montsant A."/>
            <person name="Obornik M."/>
            <person name="Parker M.S."/>
            <person name="Palenik B."/>
            <person name="Pazour G.J."/>
            <person name="Richardson P.M."/>
            <person name="Rynearson T.A."/>
            <person name="Saito M.A."/>
            <person name="Schwartz D.C."/>
            <person name="Thamatrakoln K."/>
            <person name="Valentin K."/>
            <person name="Vardi A."/>
            <person name="Wilkerson F.P."/>
            <person name="Rokhsar D.S."/>
        </authorList>
    </citation>
    <scope>NUCLEOTIDE SEQUENCE [LARGE SCALE GENOMIC DNA]</scope>
    <source>
        <strain evidence="2 3">CCMP1335</strain>
    </source>
</reference>
<evidence type="ECO:0000256" key="1">
    <source>
        <dbReference type="SAM" id="MobiDB-lite"/>
    </source>
</evidence>
<evidence type="ECO:0000313" key="3">
    <source>
        <dbReference type="Proteomes" id="UP000001449"/>
    </source>
</evidence>
<dbReference type="PANTHER" id="PTHR37066:SF1">
    <property type="entry name" value="LNS2_PITP DOMAIN-CONTAINING PROTEIN"/>
    <property type="match status" value="1"/>
</dbReference>
<dbReference type="InParanoid" id="B5YMG5"/>
<protein>
    <submittedName>
        <fullName evidence="2">Uncharacterized protein</fullName>
    </submittedName>
</protein>
<organism evidence="2 3">
    <name type="scientific">Thalassiosira pseudonana</name>
    <name type="common">Marine diatom</name>
    <name type="synonym">Cyclotella nana</name>
    <dbReference type="NCBI Taxonomy" id="35128"/>
    <lineage>
        <taxon>Eukaryota</taxon>
        <taxon>Sar</taxon>
        <taxon>Stramenopiles</taxon>
        <taxon>Ochrophyta</taxon>
        <taxon>Bacillariophyta</taxon>
        <taxon>Coscinodiscophyceae</taxon>
        <taxon>Thalassiosirophycidae</taxon>
        <taxon>Thalassiosirales</taxon>
        <taxon>Thalassiosiraceae</taxon>
        <taxon>Thalassiosira</taxon>
    </lineage>
</organism>
<feature type="region of interest" description="Disordered" evidence="1">
    <location>
        <begin position="1"/>
        <end position="23"/>
    </location>
</feature>
<dbReference type="KEGG" id="tps:THAPS_6780"/>
<evidence type="ECO:0000313" key="2">
    <source>
        <dbReference type="EMBL" id="ACI64805.1"/>
    </source>
</evidence>
<dbReference type="Proteomes" id="UP000001449">
    <property type="component" value="Chromosome 7"/>
</dbReference>
<gene>
    <name evidence="2" type="ORF">THAPS_6780</name>
</gene>
<dbReference type="GeneID" id="7448969"/>
<dbReference type="AlphaFoldDB" id="B5YMG5"/>
<dbReference type="eggNOG" id="ENOG502S0VX">
    <property type="taxonomic scope" value="Eukaryota"/>
</dbReference>
<keyword evidence="3" id="KW-1185">Reference proteome</keyword>
<accession>B5YMG5</accession>
<sequence>MGETHSLQGDDEEEEIASQEKEAAVYETEKEFSECLEEMAEVAISVGIMERWTPNKRVVKGKINKYVPWRNDDFGGDFVFEDVVEALTLYKELYKNFDSIEDDEFVVPEPVEESLRLSPFELAAMNSDSPDDLDDVDGPWDEGEDELSLEKHLAGMKLGQLVSRMRDGDLEVKHLPERKAKLDEIGFDWGDPKRFIDVPFDKVMCALYAYFMIRGDACVYLDTVPLGLPERMLADGPNGPPEKLSSWYNYDYVREFHERPGALTDVADWMRDIGFYQLAEEHEQKYGQSHYRQLYLLKEKLDNKEISQEIWDQEIDRIKQEVMGEFENWREGFNSNQGILVMDKNLRILHQ</sequence>
<name>B5YMG5_THAPS</name>
<dbReference type="HOGENOM" id="CLU_791081_0_0_1"/>
<reference evidence="2 3" key="2">
    <citation type="journal article" date="2008" name="Nature">
        <title>The Phaeodactylum genome reveals the evolutionary history of diatom genomes.</title>
        <authorList>
            <person name="Bowler C."/>
            <person name="Allen A.E."/>
            <person name="Badger J.H."/>
            <person name="Grimwood J."/>
            <person name="Jabbari K."/>
            <person name="Kuo A."/>
            <person name="Maheswari U."/>
            <person name="Martens C."/>
            <person name="Maumus F."/>
            <person name="Otillar R.P."/>
            <person name="Rayko E."/>
            <person name="Salamov A."/>
            <person name="Vandepoele K."/>
            <person name="Beszteri B."/>
            <person name="Gruber A."/>
            <person name="Heijde M."/>
            <person name="Katinka M."/>
            <person name="Mock T."/>
            <person name="Valentin K."/>
            <person name="Verret F."/>
            <person name="Berges J.A."/>
            <person name="Brownlee C."/>
            <person name="Cadoret J.P."/>
            <person name="Chiovitti A."/>
            <person name="Choi C.J."/>
            <person name="Coesel S."/>
            <person name="De Martino A."/>
            <person name="Detter J.C."/>
            <person name="Durkin C."/>
            <person name="Falciatore A."/>
            <person name="Fournet J."/>
            <person name="Haruta M."/>
            <person name="Huysman M.J."/>
            <person name="Jenkins B.D."/>
            <person name="Jiroutova K."/>
            <person name="Jorgensen R.E."/>
            <person name="Joubert Y."/>
            <person name="Kaplan A."/>
            <person name="Kroger N."/>
            <person name="Kroth P.G."/>
            <person name="La Roche J."/>
            <person name="Lindquist E."/>
            <person name="Lommer M."/>
            <person name="Martin-Jezequel V."/>
            <person name="Lopez P.J."/>
            <person name="Lucas S."/>
            <person name="Mangogna M."/>
            <person name="McGinnis K."/>
            <person name="Medlin L.K."/>
            <person name="Montsant A."/>
            <person name="Oudot-Le Secq M.P."/>
            <person name="Napoli C."/>
            <person name="Obornik M."/>
            <person name="Parker M.S."/>
            <person name="Petit J.L."/>
            <person name="Porcel B.M."/>
            <person name="Poulsen N."/>
            <person name="Robison M."/>
            <person name="Rychlewski L."/>
            <person name="Rynearson T.A."/>
            <person name="Schmutz J."/>
            <person name="Shapiro H."/>
            <person name="Siaut M."/>
            <person name="Stanley M."/>
            <person name="Sussman M.R."/>
            <person name="Taylor A.R."/>
            <person name="Vardi A."/>
            <person name="von Dassow P."/>
            <person name="Vyverman W."/>
            <person name="Willis A."/>
            <person name="Wyrwicz L.S."/>
            <person name="Rokhsar D.S."/>
            <person name="Weissenbach J."/>
            <person name="Armbrust E.V."/>
            <person name="Green B.R."/>
            <person name="Van de Peer Y."/>
            <person name="Grigoriev I.V."/>
        </authorList>
    </citation>
    <scope>NUCLEOTIDE SEQUENCE [LARGE SCALE GENOMIC DNA]</scope>
    <source>
        <strain evidence="2 3">CCMP1335</strain>
    </source>
</reference>